<protein>
    <submittedName>
        <fullName evidence="1">BAG family molecular chaperone regulator 6</fullName>
    </submittedName>
</protein>
<evidence type="ECO:0000313" key="1">
    <source>
        <dbReference type="EMBL" id="KAH9787631.1"/>
    </source>
</evidence>
<accession>A0ACB8MPU7</accession>
<dbReference type="EMBL" id="CM039172">
    <property type="protein sequence ID" value="KAH9787631.1"/>
    <property type="molecule type" value="Genomic_DNA"/>
</dbReference>
<reference evidence="2" key="1">
    <citation type="journal article" date="2023" name="Hortic. Res.">
        <title>A chromosome-level phased genome enabling allele-level studies in sweet orange: a case study on citrus Huanglongbing tolerance.</title>
        <authorList>
            <person name="Wu B."/>
            <person name="Yu Q."/>
            <person name="Deng Z."/>
            <person name="Duan Y."/>
            <person name="Luo F."/>
            <person name="Gmitter F. Jr."/>
        </authorList>
    </citation>
    <scope>NUCLEOTIDE SEQUENCE [LARGE SCALE GENOMIC DNA]</scope>
    <source>
        <strain evidence="2">cv. Valencia</strain>
    </source>
</reference>
<gene>
    <name evidence="1" type="ORF">KPL71_010647</name>
</gene>
<evidence type="ECO:0000313" key="2">
    <source>
        <dbReference type="Proteomes" id="UP000829398"/>
    </source>
</evidence>
<sequence length="1141" mass="127797">MPVYMDSCHQQRNQMPFPHYYHPSHNNVPPHVMMDHSKPPLVYESWPYGSNYGYSMSCHGCCNHCNFPGCYAYRPSFSSFSPAPPFYYRGHHPPFIEPYPVHYAPLLHHAMEQQRYEYDKDAHRDHHCCGCLNHMSNQRIDKGVKIEEQEPDVAKKSDSVVPLQSKSYPYPIAWISLAYMKKNDEPRRSFESEVAEQEKDEHEKRKQNEQNENGMKQFSYPVFWMPSNSEQREPEKKAQRQGKCWLSLDTNSPKFFMHGEDDKEKVNQQFPYPFFWMPFQTEEGEVEKKDRKEKNVASISAEESPSDSKFMQVKPPESDERMKNFEPNEDFSDDKAKSSQMMEGTANKKTIPVRPEKTVRRISSQAFCFISIEREHATGSQSADDSFKRRGDGNPKKTEKKALAVVDGKNCENKNEHLKSGSHMENSIKLSTDLEDVTGKSSTAGNGKDTDGCDLIQDKKATSEEKMAAEGATEEDKLNDSDESVNGECMAKEKNFSDDQAAVLIQSAYRGFEVRKLESLKKLKQMVEVRDQAAEIRMRIQALESSSDLLKNEKERVLIGEMIMRTLLKLDTIQLLHPSLRDIRKALAKDLVTLQEELDSIAKVAEDDISNDAGMQEVQNKVGGILENSLKTSHDNVVDMKEPDEGNLSSMRDLVVNSQGLETSETALSDTEVQGKCEVRELPQRNSMESQVGESASDMVQVEATNGGVDVSQAVLTENQGKDIMHPQLQQTSSEELTGAQLQDSFDEPKAMNEAKIDGVNGGIHVEDNLEAQATELPLILDDEEQPLQELKNSESSRKRKSENVDGEVKLHVLAGSTLPADVDNVDEIGKTARNVDSEINLAAELPIGALEEDLSFENKGSETNSETNLVAELPVGVLEGDLAIENKESEIENLVAELPVGVLEEGEAKESEIGKDKGSSIGEARYNGVTNITTATKSKVVMVDELSGNAVLEMEENLPLSSIEGKVRSDDEVCKNEGKDGGRIDDDQLPSPESAGISVSPQALEVTNEDVQLQGVDGNKEGRVLEKEQQYGEPESMIDIESRMDEASGSEITTEDTIAATTTSQMSADEKDIVMEENAKLREMMEKLMEAGKEQLTVISQLTGRVKDLERKLSRKRKLRGPRRYKRATQSFRQNSVQGI</sequence>
<comment type="caution">
    <text evidence="1">The sequence shown here is derived from an EMBL/GenBank/DDBJ whole genome shotgun (WGS) entry which is preliminary data.</text>
</comment>
<name>A0ACB8MPU7_CITSI</name>
<dbReference type="Proteomes" id="UP000829398">
    <property type="component" value="Chromosome 3"/>
</dbReference>
<proteinExistence type="predicted"/>
<keyword evidence="2" id="KW-1185">Reference proteome</keyword>
<organism evidence="1 2">
    <name type="scientific">Citrus sinensis</name>
    <name type="common">Sweet orange</name>
    <name type="synonym">Citrus aurantium var. sinensis</name>
    <dbReference type="NCBI Taxonomy" id="2711"/>
    <lineage>
        <taxon>Eukaryota</taxon>
        <taxon>Viridiplantae</taxon>
        <taxon>Streptophyta</taxon>
        <taxon>Embryophyta</taxon>
        <taxon>Tracheophyta</taxon>
        <taxon>Spermatophyta</taxon>
        <taxon>Magnoliopsida</taxon>
        <taxon>eudicotyledons</taxon>
        <taxon>Gunneridae</taxon>
        <taxon>Pentapetalae</taxon>
        <taxon>rosids</taxon>
        <taxon>malvids</taxon>
        <taxon>Sapindales</taxon>
        <taxon>Rutaceae</taxon>
        <taxon>Aurantioideae</taxon>
        <taxon>Citrus</taxon>
    </lineage>
</organism>